<dbReference type="SMART" id="SM00327">
    <property type="entry name" value="VWA"/>
    <property type="match status" value="1"/>
</dbReference>
<dbReference type="InterPro" id="IPR036465">
    <property type="entry name" value="vWFA_dom_sf"/>
</dbReference>
<keyword evidence="1" id="KW-1133">Transmembrane helix</keyword>
<feature type="transmembrane region" description="Helical" evidence="1">
    <location>
        <begin position="6"/>
        <end position="24"/>
    </location>
</feature>
<organism evidence="3 4">
    <name type="scientific">Pleionea litopenaei</name>
    <dbReference type="NCBI Taxonomy" id="3070815"/>
    <lineage>
        <taxon>Bacteria</taxon>
        <taxon>Pseudomonadati</taxon>
        <taxon>Pseudomonadota</taxon>
        <taxon>Gammaproteobacteria</taxon>
        <taxon>Oceanospirillales</taxon>
        <taxon>Pleioneaceae</taxon>
        <taxon>Pleionea</taxon>
    </lineage>
</organism>
<evidence type="ECO:0000259" key="2">
    <source>
        <dbReference type="PROSITE" id="PS50234"/>
    </source>
</evidence>
<dbReference type="Proteomes" id="UP001239782">
    <property type="component" value="Chromosome"/>
</dbReference>
<evidence type="ECO:0000256" key="1">
    <source>
        <dbReference type="SAM" id="Phobius"/>
    </source>
</evidence>
<dbReference type="SUPFAM" id="SSF53300">
    <property type="entry name" value="vWA-like"/>
    <property type="match status" value="1"/>
</dbReference>
<evidence type="ECO:0000313" key="4">
    <source>
        <dbReference type="Proteomes" id="UP001239782"/>
    </source>
</evidence>
<dbReference type="PROSITE" id="PS50234">
    <property type="entry name" value="VWFA"/>
    <property type="match status" value="1"/>
</dbReference>
<accession>A0AA51RTR1</accession>
<keyword evidence="1" id="KW-0472">Membrane</keyword>
<protein>
    <submittedName>
        <fullName evidence="3">VWA domain-containing protein</fullName>
    </submittedName>
</protein>
<evidence type="ECO:0000313" key="3">
    <source>
        <dbReference type="EMBL" id="WMS87466.1"/>
    </source>
</evidence>
<name>A0AA51RTR1_9GAMM</name>
<dbReference type="InterPro" id="IPR002035">
    <property type="entry name" value="VWF_A"/>
</dbReference>
<dbReference type="Pfam" id="PF00092">
    <property type="entry name" value="VWA"/>
    <property type="match status" value="1"/>
</dbReference>
<keyword evidence="4" id="KW-1185">Reference proteome</keyword>
<dbReference type="Gene3D" id="3.40.50.410">
    <property type="entry name" value="von Willebrand factor, type A domain"/>
    <property type="match status" value="1"/>
</dbReference>
<dbReference type="InterPro" id="IPR024163">
    <property type="entry name" value="Aerotolerance_reg_N"/>
</dbReference>
<sequence>MYEFAWPYLLVLIIVPLLVTLLSARRSSVAGPALRSGLFDYWQHIQQDQPTHSSKGLLSLLLQWLVWTLLVVALARPQWVGEPVELPASGRDLMVSIDISGSMETPDLQLNGRPVSRLWVVKHLLADFIKEREGDRIGLVLFGEKAYLQTPLTFDLKTISHMLLETEIGLAGSSSTAIGDGIGLAVKRLKERPAENRVLILLTDGQNKSGALTPIEAAKLAKHAGITIYTIGVGADEMIIRDTLFRTERKVNPSEELDEETLTAIADMTGGQYFRARDEQEFRKIYAELDKLEPIEKEREVYRPTSELYYLPASLAALLFLLFILFTSAKRYLINRKESQWI</sequence>
<dbReference type="PANTHER" id="PTHR22550">
    <property type="entry name" value="SPORE GERMINATION PROTEIN"/>
    <property type="match status" value="1"/>
</dbReference>
<dbReference type="KEGG" id="plei:Q9312_00710"/>
<dbReference type="InterPro" id="IPR050768">
    <property type="entry name" value="UPF0353/GerABKA_families"/>
</dbReference>
<feature type="domain" description="VWFA" evidence="2">
    <location>
        <begin position="92"/>
        <end position="289"/>
    </location>
</feature>
<dbReference type="AlphaFoldDB" id="A0AA51RTR1"/>
<keyword evidence="1" id="KW-0812">Transmembrane</keyword>
<reference evidence="3 4" key="1">
    <citation type="submission" date="2023-08" db="EMBL/GenBank/DDBJ databases">
        <title>Pleionea litopenaei sp. nov., isolated from stomach of juvenile Litopenaeus vannamei.</title>
        <authorList>
            <person name="Rho A.M."/>
            <person name="Hwang C.Y."/>
        </authorList>
    </citation>
    <scope>NUCLEOTIDE SEQUENCE [LARGE SCALE GENOMIC DNA]</scope>
    <source>
        <strain evidence="3 4">HL-JVS1</strain>
    </source>
</reference>
<feature type="transmembrane region" description="Helical" evidence="1">
    <location>
        <begin position="308"/>
        <end position="327"/>
    </location>
</feature>
<dbReference type="InterPro" id="IPR033881">
    <property type="entry name" value="vWA_BatA_type"/>
</dbReference>
<proteinExistence type="predicted"/>
<gene>
    <name evidence="3" type="ORF">Q9312_00710</name>
</gene>
<dbReference type="RefSeq" id="WP_309202609.1">
    <property type="nucleotide sequence ID" value="NZ_CP133548.1"/>
</dbReference>
<dbReference type="CDD" id="cd01467">
    <property type="entry name" value="vWA_BatA_type"/>
    <property type="match status" value="1"/>
</dbReference>
<dbReference type="PANTHER" id="PTHR22550:SF18">
    <property type="entry name" value="VWFA DOMAIN-CONTAINING PROTEIN"/>
    <property type="match status" value="1"/>
</dbReference>
<dbReference type="Pfam" id="PF07584">
    <property type="entry name" value="BatA"/>
    <property type="match status" value="1"/>
</dbReference>
<dbReference type="EMBL" id="CP133548">
    <property type="protein sequence ID" value="WMS87466.1"/>
    <property type="molecule type" value="Genomic_DNA"/>
</dbReference>